<dbReference type="AlphaFoldDB" id="U5QSD5"/>
<dbReference type="PANTHER" id="PTHR38686">
    <property type="entry name" value="APOLIPOPROTEIN N-ACYLTRANSFERASE"/>
    <property type="match status" value="1"/>
</dbReference>
<keyword evidence="8" id="KW-0997">Cell inner membrane</keyword>
<sequence length="509" mass="55506">MRIRPPALKGLEPHAGVLSALFGGLCLGLAAPDFGWWPLTWVAVVPFLIYLERSERPPAFWLGTLLGMIYYLMLLYWLLGFHPLTWLGIAWWPSLAIAVGAWLFVSVSQAWLVGLWASLLVRSRLGGWQRIVFGTGLWVALHWLWGQGDTAFPWGNLAQSQVPDVWVLQIVSLGGSQLLVGGLVAFNLLLAAAFTRPKRFGPAALALLVTTHLYGLVQLARPPVPAGSLRIGVIQGNIAQARKWTAQGRRQAIDTYVRGYEKLAAQGAQLVLTPESAFAFVWPRLTSASLPLVAEIRARRVPVLLSAFDRRPDGQLSTAIFALGSEAQVLSFYNKIHLVPLGEQIPFKGLIGPLVRKLSPIQAEVYPGTLDQRLLTPYGPIAGGICFDSAFSEGFRAQVANGARLLVQATNDAWYGPAMAPEHHAFDALRATETGRYLVRASNNGTSALIDSHGRTVRITGWNTYADFIEAVPLLVGYTPYVRWGEWFVPVAAAGALAGLLLGRTAPKK</sequence>
<dbReference type="InterPro" id="IPR003010">
    <property type="entry name" value="C-N_Hydrolase"/>
</dbReference>
<dbReference type="PANTHER" id="PTHR38686:SF1">
    <property type="entry name" value="APOLIPOPROTEIN N-ACYLTRANSFERASE"/>
    <property type="match status" value="1"/>
</dbReference>
<keyword evidence="5 8" id="KW-1133">Transmembrane helix</keyword>
<name>U5QSD5_GLOK1</name>
<comment type="subcellular location">
    <subcellularLocation>
        <location evidence="8">Cell inner membrane</location>
        <topology evidence="8">Multi-pass membrane protein</topology>
    </subcellularLocation>
    <subcellularLocation>
        <location evidence="1">Cell membrane</location>
        <topology evidence="1">Multi-pass membrane protein</topology>
    </subcellularLocation>
</comment>
<keyword evidence="2 8" id="KW-1003">Cell membrane</keyword>
<comment type="catalytic activity">
    <reaction evidence="8">
        <text>N-terminal S-1,2-diacyl-sn-glyceryl-L-cysteinyl-[lipoprotein] + a glycerophospholipid = N-acyl-S-1,2-diacyl-sn-glyceryl-L-cysteinyl-[lipoprotein] + a 2-acyl-sn-glycero-3-phospholipid + H(+)</text>
        <dbReference type="Rhea" id="RHEA:48228"/>
        <dbReference type="Rhea" id="RHEA-COMP:14681"/>
        <dbReference type="Rhea" id="RHEA-COMP:14684"/>
        <dbReference type="ChEBI" id="CHEBI:15378"/>
        <dbReference type="ChEBI" id="CHEBI:136912"/>
        <dbReference type="ChEBI" id="CHEBI:140656"/>
        <dbReference type="ChEBI" id="CHEBI:140657"/>
        <dbReference type="ChEBI" id="CHEBI:140660"/>
        <dbReference type="EC" id="2.3.1.269"/>
    </reaction>
</comment>
<dbReference type="Pfam" id="PF20154">
    <property type="entry name" value="LNT_N"/>
    <property type="match status" value="1"/>
</dbReference>
<dbReference type="SUPFAM" id="SSF56317">
    <property type="entry name" value="Carbon-nitrogen hydrolase"/>
    <property type="match status" value="1"/>
</dbReference>
<keyword evidence="3 8" id="KW-0808">Transferase</keyword>
<dbReference type="PROSITE" id="PS50263">
    <property type="entry name" value="CN_HYDROLASE"/>
    <property type="match status" value="1"/>
</dbReference>
<proteinExistence type="inferred from homology"/>
<evidence type="ECO:0000256" key="4">
    <source>
        <dbReference type="ARBA" id="ARBA00022692"/>
    </source>
</evidence>
<keyword evidence="4 8" id="KW-0812">Transmembrane</keyword>
<gene>
    <name evidence="8 10" type="primary">lnt</name>
    <name evidence="10" type="ORF">GKIL_4328</name>
</gene>
<organism evidence="10 11">
    <name type="scientific">Gloeobacter kilaueensis (strain ATCC BAA-2537 / CCAP 1431/1 / ULC 316 / JS1)</name>
    <dbReference type="NCBI Taxonomy" id="1183438"/>
    <lineage>
        <taxon>Bacteria</taxon>
        <taxon>Bacillati</taxon>
        <taxon>Cyanobacteriota</taxon>
        <taxon>Cyanophyceae</taxon>
        <taxon>Gloeobacterales</taxon>
        <taxon>Gloeobacteraceae</taxon>
        <taxon>Gloeobacter</taxon>
    </lineage>
</organism>
<dbReference type="Proteomes" id="UP000017396">
    <property type="component" value="Chromosome"/>
</dbReference>
<evidence type="ECO:0000256" key="6">
    <source>
        <dbReference type="ARBA" id="ARBA00023136"/>
    </source>
</evidence>
<keyword evidence="6 8" id="KW-0472">Membrane</keyword>
<dbReference type="eggNOG" id="COG0815">
    <property type="taxonomic scope" value="Bacteria"/>
</dbReference>
<evidence type="ECO:0000313" key="10">
    <source>
        <dbReference type="EMBL" id="AGY60574.1"/>
    </source>
</evidence>
<dbReference type="EC" id="2.3.1.269" evidence="8"/>
<feature type="transmembrane region" description="Helical" evidence="8">
    <location>
        <begin position="165"/>
        <end position="190"/>
    </location>
</feature>
<comment type="function">
    <text evidence="8">Catalyzes the phospholipid dependent N-acylation of the N-terminal cysteine of apolipoprotein, the last step in lipoprotein maturation.</text>
</comment>
<dbReference type="InterPro" id="IPR045378">
    <property type="entry name" value="LNT_N"/>
</dbReference>
<dbReference type="NCBIfam" id="TIGR00546">
    <property type="entry name" value="lnt"/>
    <property type="match status" value="1"/>
</dbReference>
<keyword evidence="11" id="KW-1185">Reference proteome</keyword>
<evidence type="ECO:0000256" key="5">
    <source>
        <dbReference type="ARBA" id="ARBA00022989"/>
    </source>
</evidence>
<feature type="transmembrane region" description="Helical" evidence="8">
    <location>
        <begin position="202"/>
        <end position="220"/>
    </location>
</feature>
<keyword evidence="10" id="KW-0449">Lipoprotein</keyword>
<feature type="transmembrane region" description="Helical" evidence="8">
    <location>
        <begin position="36"/>
        <end position="52"/>
    </location>
</feature>
<dbReference type="InterPro" id="IPR036526">
    <property type="entry name" value="C-N_Hydrolase_sf"/>
</dbReference>
<dbReference type="HAMAP" id="MF_01148">
    <property type="entry name" value="Lnt"/>
    <property type="match status" value="1"/>
</dbReference>
<feature type="transmembrane region" description="Helical" evidence="8">
    <location>
        <begin position="59"/>
        <end position="79"/>
    </location>
</feature>
<dbReference type="InterPro" id="IPR004563">
    <property type="entry name" value="Apolipo_AcylTrfase"/>
</dbReference>
<dbReference type="Pfam" id="PF00795">
    <property type="entry name" value="CN_hydrolase"/>
    <property type="match status" value="1"/>
</dbReference>
<evidence type="ECO:0000256" key="3">
    <source>
        <dbReference type="ARBA" id="ARBA00022679"/>
    </source>
</evidence>
<dbReference type="UniPathway" id="UPA00666"/>
<protein>
    <recommendedName>
        <fullName evidence="8">Apolipoprotein N-acyltransferase</fullName>
        <shortName evidence="8">ALP N-acyltransferase</shortName>
        <ecNumber evidence="8">2.3.1.269</ecNumber>
    </recommendedName>
</protein>
<comment type="pathway">
    <text evidence="8">Protein modification; lipoprotein biosynthesis (N-acyl transfer).</text>
</comment>
<feature type="domain" description="CN hydrolase" evidence="9">
    <location>
        <begin position="234"/>
        <end position="474"/>
    </location>
</feature>
<evidence type="ECO:0000256" key="2">
    <source>
        <dbReference type="ARBA" id="ARBA00022475"/>
    </source>
</evidence>
<comment type="similarity">
    <text evidence="8">Belongs to the CN hydrolase family. Apolipoprotein N-acyltransferase subfamily.</text>
</comment>
<dbReference type="OrthoDB" id="9804277at2"/>
<keyword evidence="7 8" id="KW-0012">Acyltransferase</keyword>
<dbReference type="Gene3D" id="3.60.110.10">
    <property type="entry name" value="Carbon-nitrogen hydrolase"/>
    <property type="match status" value="1"/>
</dbReference>
<evidence type="ECO:0000256" key="7">
    <source>
        <dbReference type="ARBA" id="ARBA00023315"/>
    </source>
</evidence>
<dbReference type="GO" id="GO:0016410">
    <property type="term" value="F:N-acyltransferase activity"/>
    <property type="evidence" value="ECO:0007669"/>
    <property type="project" value="UniProtKB-UniRule"/>
</dbReference>
<dbReference type="GO" id="GO:0042158">
    <property type="term" value="P:lipoprotein biosynthetic process"/>
    <property type="evidence" value="ECO:0007669"/>
    <property type="project" value="UniProtKB-UniRule"/>
</dbReference>
<accession>U5QSD5</accession>
<dbReference type="HOGENOM" id="CLU_019563_1_0_3"/>
<dbReference type="RefSeq" id="WP_023175946.1">
    <property type="nucleotide sequence ID" value="NC_022600.1"/>
</dbReference>
<evidence type="ECO:0000313" key="11">
    <source>
        <dbReference type="Proteomes" id="UP000017396"/>
    </source>
</evidence>
<dbReference type="EMBL" id="CP003587">
    <property type="protein sequence ID" value="AGY60574.1"/>
    <property type="molecule type" value="Genomic_DNA"/>
</dbReference>
<dbReference type="STRING" id="1183438.GKIL_4328"/>
<dbReference type="KEGG" id="glj:GKIL_4328"/>
<dbReference type="GO" id="GO:0005886">
    <property type="term" value="C:plasma membrane"/>
    <property type="evidence" value="ECO:0007669"/>
    <property type="project" value="UniProtKB-SubCell"/>
</dbReference>
<evidence type="ECO:0000256" key="8">
    <source>
        <dbReference type="HAMAP-Rule" id="MF_01148"/>
    </source>
</evidence>
<dbReference type="CDD" id="cd07571">
    <property type="entry name" value="ALP_N-acyl_transferase"/>
    <property type="match status" value="1"/>
</dbReference>
<reference evidence="10 11" key="1">
    <citation type="journal article" date="2013" name="PLoS ONE">
        <title>Cultivation and Complete Genome Sequencing of Gloeobacter kilaueensis sp. nov., from a Lava Cave in Kilauea Caldera, Hawai'i.</title>
        <authorList>
            <person name="Saw J.H."/>
            <person name="Schatz M."/>
            <person name="Brown M.V."/>
            <person name="Kunkel D.D."/>
            <person name="Foster J.S."/>
            <person name="Shick H."/>
            <person name="Christensen S."/>
            <person name="Hou S."/>
            <person name="Wan X."/>
            <person name="Donachie S.P."/>
        </authorList>
    </citation>
    <scope>NUCLEOTIDE SEQUENCE [LARGE SCALE GENOMIC DNA]</scope>
    <source>
        <strain evidence="11">JS</strain>
    </source>
</reference>
<feature type="transmembrane region" description="Helical" evidence="8">
    <location>
        <begin position="128"/>
        <end position="145"/>
    </location>
</feature>
<evidence type="ECO:0000256" key="1">
    <source>
        <dbReference type="ARBA" id="ARBA00004651"/>
    </source>
</evidence>
<feature type="transmembrane region" description="Helical" evidence="8">
    <location>
        <begin position="91"/>
        <end position="116"/>
    </location>
</feature>
<evidence type="ECO:0000259" key="9">
    <source>
        <dbReference type="PROSITE" id="PS50263"/>
    </source>
</evidence>